<dbReference type="GO" id="GO:0006508">
    <property type="term" value="P:proteolysis"/>
    <property type="evidence" value="ECO:0007669"/>
    <property type="project" value="InterPro"/>
</dbReference>
<dbReference type="Gene3D" id="2.60.40.4070">
    <property type="match status" value="1"/>
</dbReference>
<dbReference type="CDD" id="cd02258">
    <property type="entry name" value="Peptidase_C25_N"/>
    <property type="match status" value="1"/>
</dbReference>
<dbReference type="GO" id="GO:0008234">
    <property type="term" value="F:cysteine-type peptidase activity"/>
    <property type="evidence" value="ECO:0007669"/>
    <property type="project" value="InterPro"/>
</dbReference>
<dbReference type="Gene3D" id="3.40.50.10390">
    <property type="entry name" value="Gingipain r, domain 1"/>
    <property type="match status" value="1"/>
</dbReference>
<comment type="caution">
    <text evidence="4">The sequence shown here is derived from an EMBL/GenBank/DDBJ whole genome shotgun (WGS) entry which is preliminary data.</text>
</comment>
<protein>
    <submittedName>
        <fullName evidence="4">Type IX secretion system sortase PorU</fullName>
    </submittedName>
</protein>
<dbReference type="InterPro" id="IPR029030">
    <property type="entry name" value="Caspase-like_dom_sf"/>
</dbReference>
<dbReference type="InterPro" id="IPR026444">
    <property type="entry name" value="Secre_tail"/>
</dbReference>
<evidence type="ECO:0000313" key="4">
    <source>
        <dbReference type="EMBL" id="NBG66085.1"/>
    </source>
</evidence>
<feature type="chain" id="PRO_5026943064" evidence="2">
    <location>
        <begin position="27"/>
        <end position="1273"/>
    </location>
</feature>
<gene>
    <name evidence="4" type="primary">porU</name>
    <name evidence="4" type="ORF">GQN54_08130</name>
</gene>
<evidence type="ECO:0000256" key="1">
    <source>
        <dbReference type="ARBA" id="ARBA00022729"/>
    </source>
</evidence>
<organism evidence="4 5">
    <name type="scientific">Acidiluteibacter ferrifornacis</name>
    <dbReference type="NCBI Taxonomy" id="2692424"/>
    <lineage>
        <taxon>Bacteria</taxon>
        <taxon>Pseudomonadati</taxon>
        <taxon>Bacteroidota</taxon>
        <taxon>Flavobacteriia</taxon>
        <taxon>Flavobacteriales</taxon>
        <taxon>Cryomorphaceae</taxon>
        <taxon>Acidiluteibacter</taxon>
    </lineage>
</organism>
<dbReference type="Pfam" id="PF01364">
    <property type="entry name" value="Peptidase_C25"/>
    <property type="match status" value="1"/>
</dbReference>
<sequence length="1273" mass="142598">MTKLRINFSLKFIALAFLSFSFFGFSQEAKYEVGEVSLTKETLYDSDSRTFIFFEGAKYNIENSSIPFKEVQIELSSNQEIEQVELSNYSISVVEDEVVSTTILNSEDLDDDFKIEVSYFYFKKRKFAEIKVTPFRVANSGQVEVLKRFDLSYRKKAVAERRNKTATVFKNSSVLSAGEWYKIAVNKESVFKLTYSFFVRNGIDIESIDPRTIKIYGNKAGMLPELNQNNDVDDLEELSILVVGENDGDFSRQDYVLFYGQDPNSKYYDTIADRFIHTQNIYSDSTYYFITFGGALGKRIGNQESLSGTPTNTVSVFDDFQYFEKDRTNFIKSGQEWVGDLFDATTTYQYNFSFPNIDLSSNARLSISAFARSSVPSNLNIQVANSANTLQFFTVNFDRYDTPFAEESKSVYVFQPNSPNLTVTATYSKPQSSSKAWMNFIELNVRRRLVFSGQTMFFRDVNSVVANGLTRFNLSGQLQSAKVWNVSDYRNVLNQEFSLSANTATFVASSNSLQEYVVFNDGDSTVGFSGKVMNQNLHALSNIDYIIVAHPLFKEHAETLAEFRRNDGLTVEVVLPEQIYNEFGAGSQSPVAIRSLMRMLYEKANSAADLPKYLLLYGDGSYDNKNRISGNTNFIVTYQSKNSTSPVASYVSDDYMAVLDPSEGAYTGADNDKVDLGVGRFPVKNLNESLGVLNKILLYGTQQSLGDWRNLSVFVADDEDGTLHMNHSAIVSRNIDSVPFMNVEKIYLDAFPQIATPGGDRYPQATIAINSAINKGSLLINYTGHGGETGWTAERVIGVSDINAWQNNKKLPLFITATCEFSRFDDPLRNSGGEMVLLNKDGGGVALMTTTRLVYATPNLYLNDTLYKRMFEKANGEYKYQRLGDIFAITKAQHSNSANAKNFTLLGDPATKLAIPKYNVVTTAINGSPVNGKDTLKALSKVTFAGEVRDENGNLMTNFNGFVYPTIFDKIRSFTTLNNDNNGPYNYKSRNSRLFKGKASVVNGIFSFDFIVPKDISYNVGSGKVSYYADDNQIDASGGSTDFLIGGTADSVVLDDQGPNIEMFLNDKNFVYGGITHENPTLILELSDEQGINTVGNGVGHDLVAYIDDKTDESFILNDFYEAALDDYTSGKVNYPMNGLAEGKHRLTVKAWDIHNNSSERTLEFEVLKEKDVKLDHVLNYPNPFTTNTQFWFEHNQAGQTLDVKVDVYTVSGKLVRSISQVIQATGYQSRSIEWDGRDDFGDRIGRGVYVYRLKVSSRNGSVAEKYEKLVIL</sequence>
<dbReference type="NCBIfam" id="NF033707">
    <property type="entry name" value="T9SS_sortase"/>
    <property type="match status" value="1"/>
</dbReference>
<reference evidence="4 5" key="1">
    <citation type="submission" date="2019-12" db="EMBL/GenBank/DDBJ databases">
        <authorList>
            <person name="Zhao J."/>
        </authorList>
    </citation>
    <scope>NUCLEOTIDE SEQUENCE [LARGE SCALE GENOMIC DNA]</scope>
    <source>
        <strain evidence="4 5">S-15</strain>
    </source>
</reference>
<proteinExistence type="predicted"/>
<dbReference type="RefSeq" id="WP_160633029.1">
    <property type="nucleotide sequence ID" value="NZ_WWNE01000006.1"/>
</dbReference>
<keyword evidence="1 2" id="KW-0732">Signal</keyword>
<dbReference type="AlphaFoldDB" id="A0A6N9NNK2"/>
<dbReference type="Proteomes" id="UP000470771">
    <property type="component" value="Unassembled WGS sequence"/>
</dbReference>
<evidence type="ECO:0000313" key="5">
    <source>
        <dbReference type="Proteomes" id="UP000470771"/>
    </source>
</evidence>
<dbReference type="EMBL" id="WWNE01000006">
    <property type="protein sequence ID" value="NBG66085.1"/>
    <property type="molecule type" value="Genomic_DNA"/>
</dbReference>
<evidence type="ECO:0000259" key="3">
    <source>
        <dbReference type="Pfam" id="PF01364"/>
    </source>
</evidence>
<accession>A0A6N9NNK2</accession>
<keyword evidence="5" id="KW-1185">Reference proteome</keyword>
<dbReference type="Gene3D" id="3.40.50.1460">
    <property type="match status" value="1"/>
</dbReference>
<dbReference type="InterPro" id="IPR029031">
    <property type="entry name" value="Gingipain_N_sf"/>
</dbReference>
<feature type="signal peptide" evidence="2">
    <location>
        <begin position="1"/>
        <end position="26"/>
    </location>
</feature>
<dbReference type="SUPFAM" id="SSF52129">
    <property type="entry name" value="Caspase-like"/>
    <property type="match status" value="1"/>
</dbReference>
<dbReference type="InterPro" id="IPR001769">
    <property type="entry name" value="Gingipain"/>
</dbReference>
<evidence type="ECO:0000256" key="2">
    <source>
        <dbReference type="SAM" id="SignalP"/>
    </source>
</evidence>
<name>A0A6N9NNK2_9FLAO</name>
<dbReference type="NCBIfam" id="TIGR04183">
    <property type="entry name" value="Por_Secre_tail"/>
    <property type="match status" value="1"/>
</dbReference>
<feature type="domain" description="Gingipain" evidence="3">
    <location>
        <begin position="545"/>
        <end position="913"/>
    </location>
</feature>